<organism evidence="3 4">
    <name type="scientific">human papillomavirus 85</name>
    <dbReference type="NCBI Taxonomy" id="2848423"/>
    <lineage>
        <taxon>Viruses</taxon>
        <taxon>Monodnaviria</taxon>
        <taxon>Shotokuvirae</taxon>
        <taxon>Cossaviricota</taxon>
        <taxon>Papovaviricetes</taxon>
        <taxon>Zurhausenvirales</taxon>
        <taxon>Papillomaviridae</taxon>
        <taxon>Firstpapillomavirinae</taxon>
        <taxon>Alphapapillomavirus</taxon>
        <taxon>Alphapapillomavirus 7</taxon>
    </lineage>
</organism>
<evidence type="ECO:0000313" key="4">
    <source>
        <dbReference type="Proteomes" id="UP000106847"/>
    </source>
</evidence>
<dbReference type="InterPro" id="IPR003861">
    <property type="entry name" value="Papilloma_E4"/>
</dbReference>
<evidence type="ECO:0008006" key="5">
    <source>
        <dbReference type="Google" id="ProtNLM"/>
    </source>
</evidence>
<sequence>YNVLNLCTVPVTRQYPLLQLLENYNTPPHRIPKPPPCAPKRAGVRRRLETHSDIVDSQKQVKSTDCPWTTSTTPCLVHLQATTGSGSTIVVTLRL</sequence>
<evidence type="ECO:0000313" key="3">
    <source>
        <dbReference type="EMBL" id="AAD24185.1"/>
    </source>
</evidence>
<comment type="similarity">
    <text evidence="1">Belongs to the papillomaviridae E4 protein family.</text>
</comment>
<dbReference type="Pfam" id="PF02711">
    <property type="entry name" value="Pap_E4"/>
    <property type="match status" value="1"/>
</dbReference>
<name>Q9WHG4_9PAPI</name>
<evidence type="ECO:0000256" key="2">
    <source>
        <dbReference type="ARBA" id="ARBA00022518"/>
    </source>
</evidence>
<accession>Q9WHG4</accession>
<gene>
    <name evidence="3" type="primary">E4</name>
</gene>
<evidence type="ECO:0000256" key="1">
    <source>
        <dbReference type="ARBA" id="ARBA00009551"/>
    </source>
</evidence>
<reference evidence="3 4" key="1">
    <citation type="journal article" date="1999" name="J. Gen. Virol.">
        <title>Complete nucleotide sequence, genomic organization and phylogenetic analysis of a novel genital human papillomavirus type, HLT7474-S.</title>
        <authorList>
            <person name="Chow V.T."/>
            <person name="Leong P.W."/>
        </authorList>
    </citation>
    <scope>NUCLEOTIDE SEQUENCE [LARGE SCALE GENOMIC DNA]</scope>
</reference>
<proteinExistence type="inferred from homology"/>
<dbReference type="Proteomes" id="UP000106847">
    <property type="component" value="Segment"/>
</dbReference>
<protein>
    <recommendedName>
        <fullName evidence="5">E4</fullName>
    </recommendedName>
</protein>
<dbReference type="EMBL" id="AF131950">
    <property type="protein sequence ID" value="AAD24185.1"/>
    <property type="molecule type" value="Genomic_DNA"/>
</dbReference>
<feature type="non-terminal residue" evidence="3">
    <location>
        <position position="1"/>
    </location>
</feature>
<keyword evidence="2" id="KW-0244">Early protein</keyword>